<feature type="domain" description="Flagellar motor switch protein FliG C-terminal" evidence="11">
    <location>
        <begin position="218"/>
        <end position="325"/>
    </location>
</feature>
<evidence type="ECO:0000259" key="12">
    <source>
        <dbReference type="Pfam" id="PF14841"/>
    </source>
</evidence>
<evidence type="ECO:0000259" key="11">
    <source>
        <dbReference type="Pfam" id="PF01706"/>
    </source>
</evidence>
<evidence type="ECO:0000313" key="14">
    <source>
        <dbReference type="EMBL" id="ASK77599.1"/>
    </source>
</evidence>
<evidence type="ECO:0000256" key="4">
    <source>
        <dbReference type="ARBA" id="ARBA00021870"/>
    </source>
</evidence>
<keyword evidence="14" id="KW-0966">Cell projection</keyword>
<dbReference type="Pfam" id="PF01706">
    <property type="entry name" value="FliG_C"/>
    <property type="match status" value="1"/>
</dbReference>
<dbReference type="PANTHER" id="PTHR30534">
    <property type="entry name" value="FLAGELLAR MOTOR SWITCH PROTEIN FLIG"/>
    <property type="match status" value="1"/>
</dbReference>
<organism evidence="14 15">
    <name type="scientific">Paraphotobacterium marinum</name>
    <dbReference type="NCBI Taxonomy" id="1755811"/>
    <lineage>
        <taxon>Bacteria</taxon>
        <taxon>Pseudomonadati</taxon>
        <taxon>Pseudomonadota</taxon>
        <taxon>Gammaproteobacteria</taxon>
        <taxon>Vibrionales</taxon>
        <taxon>Vibrionaceae</taxon>
        <taxon>Paraphotobacterium</taxon>
    </lineage>
</organism>
<evidence type="ECO:0000256" key="9">
    <source>
        <dbReference type="ARBA" id="ARBA00023143"/>
    </source>
</evidence>
<keyword evidence="14" id="KW-0282">Flagellum</keyword>
<dbReference type="Pfam" id="PF14841">
    <property type="entry name" value="FliG_M"/>
    <property type="match status" value="1"/>
</dbReference>
<keyword evidence="6" id="KW-0145">Chemotaxis</keyword>
<accession>A0A220VB88</accession>
<evidence type="ECO:0000256" key="6">
    <source>
        <dbReference type="ARBA" id="ARBA00022500"/>
    </source>
</evidence>
<dbReference type="PRINTS" id="PR00954">
    <property type="entry name" value="FLGMOTORFLIG"/>
</dbReference>
<dbReference type="GO" id="GO:0006935">
    <property type="term" value="P:chemotaxis"/>
    <property type="evidence" value="ECO:0007669"/>
    <property type="project" value="UniProtKB-KW"/>
</dbReference>
<dbReference type="Proteomes" id="UP000242175">
    <property type="component" value="Chromosome large"/>
</dbReference>
<comment type="function">
    <text evidence="10">FliG is one of three proteins (FliG, FliN, FliM) that forms the rotor-mounted switch complex (C ring), located at the base of the basal body. This complex interacts with the CheY and CheZ chemotaxis proteins, in addition to contacting components of the motor that determine the direction of flagellar rotation.</text>
</comment>
<comment type="subcellular location">
    <subcellularLocation>
        <location evidence="1">Bacterial flagellum basal body</location>
    </subcellularLocation>
    <subcellularLocation>
        <location evidence="2">Cell inner membrane</location>
        <topology evidence="2">Peripheral membrane protein</topology>
        <orientation evidence="2">Cytoplasmic side</orientation>
    </subcellularLocation>
</comment>
<dbReference type="RefSeq" id="WP_089072509.1">
    <property type="nucleotide sequence ID" value="NZ_CBCSAM010000001.1"/>
</dbReference>
<evidence type="ECO:0000256" key="3">
    <source>
        <dbReference type="ARBA" id="ARBA00010299"/>
    </source>
</evidence>
<feature type="domain" description="Flagellar motor switch protein FliG N-terminal" evidence="13">
    <location>
        <begin position="7"/>
        <end position="103"/>
    </location>
</feature>
<evidence type="ECO:0000256" key="2">
    <source>
        <dbReference type="ARBA" id="ARBA00004515"/>
    </source>
</evidence>
<dbReference type="EMBL" id="CP022355">
    <property type="protein sequence ID" value="ASK77599.1"/>
    <property type="molecule type" value="Genomic_DNA"/>
</dbReference>
<keyword evidence="14" id="KW-0969">Cilium</keyword>
<name>A0A220VB88_9GAMM</name>
<dbReference type="AlphaFoldDB" id="A0A220VB88"/>
<evidence type="ECO:0000256" key="7">
    <source>
        <dbReference type="ARBA" id="ARBA00022779"/>
    </source>
</evidence>
<gene>
    <name evidence="14" type="primary">fliG</name>
    <name evidence="14" type="ORF">CF386_00070</name>
</gene>
<dbReference type="GO" id="GO:0003774">
    <property type="term" value="F:cytoskeletal motor activity"/>
    <property type="evidence" value="ECO:0007669"/>
    <property type="project" value="InterPro"/>
</dbReference>
<evidence type="ECO:0000256" key="10">
    <source>
        <dbReference type="ARBA" id="ARBA00025598"/>
    </source>
</evidence>
<dbReference type="GO" id="GO:0005886">
    <property type="term" value="C:plasma membrane"/>
    <property type="evidence" value="ECO:0007669"/>
    <property type="project" value="UniProtKB-SubCell"/>
</dbReference>
<feature type="domain" description="Flagellar motor switch protein FliG middle" evidence="12">
    <location>
        <begin position="117"/>
        <end position="185"/>
    </location>
</feature>
<dbReference type="GO" id="GO:0071973">
    <property type="term" value="P:bacterial-type flagellum-dependent cell motility"/>
    <property type="evidence" value="ECO:0007669"/>
    <property type="project" value="InterPro"/>
</dbReference>
<dbReference type="GO" id="GO:0009425">
    <property type="term" value="C:bacterial-type flagellum basal body"/>
    <property type="evidence" value="ECO:0007669"/>
    <property type="project" value="UniProtKB-SubCell"/>
</dbReference>
<dbReference type="InterPro" id="IPR032779">
    <property type="entry name" value="FliG_M"/>
</dbReference>
<proteinExistence type="inferred from homology"/>
<dbReference type="PANTHER" id="PTHR30534:SF0">
    <property type="entry name" value="FLAGELLAR MOTOR SWITCH PROTEIN FLIG"/>
    <property type="match status" value="1"/>
</dbReference>
<keyword evidence="9" id="KW-0975">Bacterial flagellum</keyword>
<reference evidence="14 15" key="1">
    <citation type="journal article" date="2016" name="Int. J. Syst. Evol. Microbiol.">
        <title>Paraphotobacterium marinum gen. nov., sp. nov., a member of the family Vibrionaceae, isolated from surface seawater.</title>
        <authorList>
            <person name="Huang Z."/>
            <person name="Dong C."/>
            <person name="Shao Z."/>
        </authorList>
    </citation>
    <scope>NUCLEOTIDE SEQUENCE [LARGE SCALE GENOMIC DNA]</scope>
    <source>
        <strain evidence="14 15">NSCS20N07D</strain>
    </source>
</reference>
<dbReference type="InterPro" id="IPR028263">
    <property type="entry name" value="FliG_N"/>
</dbReference>
<dbReference type="SUPFAM" id="SSF48029">
    <property type="entry name" value="FliG"/>
    <property type="match status" value="2"/>
</dbReference>
<dbReference type="Gene3D" id="1.10.220.30">
    <property type="match status" value="3"/>
</dbReference>
<evidence type="ECO:0000256" key="8">
    <source>
        <dbReference type="ARBA" id="ARBA00023136"/>
    </source>
</evidence>
<dbReference type="InterPro" id="IPR011002">
    <property type="entry name" value="FliG_a-hlx"/>
</dbReference>
<evidence type="ECO:0000313" key="15">
    <source>
        <dbReference type="Proteomes" id="UP000242175"/>
    </source>
</evidence>
<sequence length="334" mass="38041">MTKQSNFSNVEKTALVLLGMGNEAASEVLKKFSQDEIKSITHKMSRLQGIKMEDAKVVIESFFNDFSEHSGISGASKDYLTQTLNNAFGKNAAKGLLADIYGDEIKEQMEPLKWVDPKSIAHFILNEHPQIQAIFLAHMPSERSSLILKYMPNELQDEVIIRIAKLKDIEHEVITDLIELVERAVVNFSKTTSKNIKGVKYAADILNHFDGDRNKIMETLKSHDERIVHEIEENMFAFVILERQSDKVLNRLIQEIDLSLWSVAFKGCDSSLVSRIKEVMPERTVETLEDEMERKGAVPLSKVNKAREDIMNKVRELSDNGEIDLSLYQEETVE</sequence>
<dbReference type="InterPro" id="IPR000090">
    <property type="entry name" value="Flg_Motor_Flig"/>
</dbReference>
<evidence type="ECO:0000256" key="5">
    <source>
        <dbReference type="ARBA" id="ARBA00022475"/>
    </source>
</evidence>
<keyword evidence="15" id="KW-1185">Reference proteome</keyword>
<keyword evidence="8" id="KW-0472">Membrane</keyword>
<evidence type="ECO:0000256" key="1">
    <source>
        <dbReference type="ARBA" id="ARBA00004117"/>
    </source>
</evidence>
<dbReference type="KEGG" id="pmai:CF386_00070"/>
<dbReference type="OrthoDB" id="358614at2"/>
<evidence type="ECO:0000259" key="13">
    <source>
        <dbReference type="Pfam" id="PF14842"/>
    </source>
</evidence>
<dbReference type="Pfam" id="PF14842">
    <property type="entry name" value="FliG_N"/>
    <property type="match status" value="1"/>
</dbReference>
<comment type="similarity">
    <text evidence="3">Belongs to the FliG family.</text>
</comment>
<keyword evidence="5" id="KW-1003">Cell membrane</keyword>
<dbReference type="InterPro" id="IPR023087">
    <property type="entry name" value="Flg_Motor_Flig_C"/>
</dbReference>
<protein>
    <recommendedName>
        <fullName evidence="4">Flagellar motor switch protein FliG</fullName>
    </recommendedName>
</protein>
<keyword evidence="7" id="KW-0283">Flagellar rotation</keyword>